<feature type="transmembrane region" description="Helical" evidence="2">
    <location>
        <begin position="6"/>
        <end position="35"/>
    </location>
</feature>
<reference evidence="3" key="1">
    <citation type="submission" date="2023-07" db="EMBL/GenBank/DDBJ databases">
        <title>draft genome sequence of fig (Ficus carica).</title>
        <authorList>
            <person name="Takahashi T."/>
            <person name="Nishimura K."/>
        </authorList>
    </citation>
    <scope>NUCLEOTIDE SEQUENCE</scope>
</reference>
<keyword evidence="2" id="KW-0812">Transmembrane</keyword>
<name>A0AA88DA93_FICCA</name>
<protein>
    <recommendedName>
        <fullName evidence="5">WAT1-related protein</fullName>
    </recommendedName>
</protein>
<dbReference type="EMBL" id="BTGU01000039">
    <property type="protein sequence ID" value="GMN51758.1"/>
    <property type="molecule type" value="Genomic_DNA"/>
</dbReference>
<keyword evidence="2" id="KW-0472">Membrane</keyword>
<dbReference type="AlphaFoldDB" id="A0AA88DA93"/>
<keyword evidence="4" id="KW-1185">Reference proteome</keyword>
<keyword evidence="2" id="KW-1133">Transmembrane helix</keyword>
<comment type="caution">
    <text evidence="3">The sequence shown here is derived from an EMBL/GenBank/DDBJ whole genome shotgun (WGS) entry which is preliminary data.</text>
</comment>
<dbReference type="InterPro" id="IPR037185">
    <property type="entry name" value="EmrE-like"/>
</dbReference>
<accession>A0AA88DA93</accession>
<evidence type="ECO:0000256" key="2">
    <source>
        <dbReference type="SAM" id="Phobius"/>
    </source>
</evidence>
<evidence type="ECO:0000256" key="1">
    <source>
        <dbReference type="ARBA" id="ARBA00004141"/>
    </source>
</evidence>
<organism evidence="3 4">
    <name type="scientific">Ficus carica</name>
    <name type="common">Common fig</name>
    <dbReference type="NCBI Taxonomy" id="3494"/>
    <lineage>
        <taxon>Eukaryota</taxon>
        <taxon>Viridiplantae</taxon>
        <taxon>Streptophyta</taxon>
        <taxon>Embryophyta</taxon>
        <taxon>Tracheophyta</taxon>
        <taxon>Spermatophyta</taxon>
        <taxon>Magnoliopsida</taxon>
        <taxon>eudicotyledons</taxon>
        <taxon>Gunneridae</taxon>
        <taxon>Pentapetalae</taxon>
        <taxon>rosids</taxon>
        <taxon>fabids</taxon>
        <taxon>Rosales</taxon>
        <taxon>Moraceae</taxon>
        <taxon>Ficeae</taxon>
        <taxon>Ficus</taxon>
    </lineage>
</organism>
<gene>
    <name evidence="3" type="ORF">TIFTF001_020909</name>
</gene>
<evidence type="ECO:0008006" key="5">
    <source>
        <dbReference type="Google" id="ProtNLM"/>
    </source>
</evidence>
<sequence length="94" mass="9839">MIITFALGAIVLAETVHLGSIVGAIFIVFGLYTVVWGKSKDPIASAAPLKDDKTQELPITDTNAPPKQIAIVTTINTNNASSEMSKISPSQLGS</sequence>
<evidence type="ECO:0000313" key="4">
    <source>
        <dbReference type="Proteomes" id="UP001187192"/>
    </source>
</evidence>
<dbReference type="Proteomes" id="UP001187192">
    <property type="component" value="Unassembled WGS sequence"/>
</dbReference>
<dbReference type="SUPFAM" id="SSF103481">
    <property type="entry name" value="Multidrug resistance efflux transporter EmrE"/>
    <property type="match status" value="1"/>
</dbReference>
<comment type="subcellular location">
    <subcellularLocation>
        <location evidence="1">Membrane</location>
        <topology evidence="1">Multi-pass membrane protein</topology>
    </subcellularLocation>
</comment>
<proteinExistence type="predicted"/>
<evidence type="ECO:0000313" key="3">
    <source>
        <dbReference type="EMBL" id="GMN51758.1"/>
    </source>
</evidence>